<reference evidence="2" key="2">
    <citation type="journal article" date="2023" name="IMA Fungus">
        <title>Comparative genomic study of the Penicillium genus elucidates a diverse pangenome and 15 lateral gene transfer events.</title>
        <authorList>
            <person name="Petersen C."/>
            <person name="Sorensen T."/>
            <person name="Nielsen M.R."/>
            <person name="Sondergaard T.E."/>
            <person name="Sorensen J.L."/>
            <person name="Fitzpatrick D.A."/>
            <person name="Frisvad J.C."/>
            <person name="Nielsen K.L."/>
        </authorList>
    </citation>
    <scope>NUCLEOTIDE SEQUENCE</scope>
    <source>
        <strain evidence="2">IBT 29495</strain>
    </source>
</reference>
<reference evidence="2" key="1">
    <citation type="submission" date="2022-12" db="EMBL/GenBank/DDBJ databases">
        <authorList>
            <person name="Petersen C."/>
        </authorList>
    </citation>
    <scope>NUCLEOTIDE SEQUENCE</scope>
    <source>
        <strain evidence="2">IBT 29495</strain>
    </source>
</reference>
<gene>
    <name evidence="2" type="ORF">N7463_005841</name>
</gene>
<organism evidence="2 3">
    <name type="scientific">Penicillium fimorum</name>
    <dbReference type="NCBI Taxonomy" id="1882269"/>
    <lineage>
        <taxon>Eukaryota</taxon>
        <taxon>Fungi</taxon>
        <taxon>Dikarya</taxon>
        <taxon>Ascomycota</taxon>
        <taxon>Pezizomycotina</taxon>
        <taxon>Eurotiomycetes</taxon>
        <taxon>Eurotiomycetidae</taxon>
        <taxon>Eurotiales</taxon>
        <taxon>Aspergillaceae</taxon>
        <taxon>Penicillium</taxon>
    </lineage>
</organism>
<feature type="compositionally biased region" description="Basic and acidic residues" evidence="1">
    <location>
        <begin position="36"/>
        <end position="54"/>
    </location>
</feature>
<dbReference type="OrthoDB" id="4291164at2759"/>
<evidence type="ECO:0000256" key="1">
    <source>
        <dbReference type="SAM" id="MobiDB-lite"/>
    </source>
</evidence>
<dbReference type="EMBL" id="JAPWDS010000003">
    <property type="protein sequence ID" value="KAJ5502967.1"/>
    <property type="molecule type" value="Genomic_DNA"/>
</dbReference>
<name>A0A9W9XT71_9EURO</name>
<protein>
    <submittedName>
        <fullName evidence="2">Uncharacterized protein</fullName>
    </submittedName>
</protein>
<dbReference type="AlphaFoldDB" id="A0A9W9XT71"/>
<feature type="region of interest" description="Disordered" evidence="1">
    <location>
        <begin position="29"/>
        <end position="78"/>
    </location>
</feature>
<sequence>MITLESHTATCGDCWARGDKRVYEQQTCEEAGGDGEASKRVKLDCESDADRSDNSSDDEDYFSADESLSPSPYSRPATPQLYYEQHFELRSVSEDNDFDLTRICDTVDLASIGRDYRARRHKTTRSEYSSDGTDSFVSCEEYLDEESLDEENFVSGNEEDDVYYSIVGPSGRPKGVIKSLEDRSLRSYGSVQEYCPTAE</sequence>
<keyword evidence="3" id="KW-1185">Reference proteome</keyword>
<evidence type="ECO:0000313" key="2">
    <source>
        <dbReference type="EMBL" id="KAJ5502967.1"/>
    </source>
</evidence>
<comment type="caution">
    <text evidence="2">The sequence shown here is derived from an EMBL/GenBank/DDBJ whole genome shotgun (WGS) entry which is preliminary data.</text>
</comment>
<proteinExistence type="predicted"/>
<evidence type="ECO:0000313" key="3">
    <source>
        <dbReference type="Proteomes" id="UP001149954"/>
    </source>
</evidence>
<dbReference type="Proteomes" id="UP001149954">
    <property type="component" value="Unassembled WGS sequence"/>
</dbReference>
<accession>A0A9W9XT71</accession>